<evidence type="ECO:0000256" key="2">
    <source>
        <dbReference type="ARBA" id="ARBA00022643"/>
    </source>
</evidence>
<comment type="caution">
    <text evidence="4">The sequence shown here is derived from an EMBL/GenBank/DDBJ whole genome shotgun (WGS) entry which is preliminary data.</text>
</comment>
<feature type="domain" description="NADPH-dependent FMN reductase-like" evidence="3">
    <location>
        <begin position="1"/>
        <end position="128"/>
    </location>
</feature>
<dbReference type="InterPro" id="IPR051796">
    <property type="entry name" value="ISF_SsuE-like"/>
</dbReference>
<keyword evidence="1" id="KW-0285">Flavoprotein</keyword>
<keyword evidence="2" id="KW-0288">FMN</keyword>
<proteinExistence type="predicted"/>
<dbReference type="PANTHER" id="PTHR43278:SF4">
    <property type="entry name" value="NAD(P)H-DEPENDENT FMN-CONTAINING OXIDOREDUCTASE YWQN-RELATED"/>
    <property type="match status" value="1"/>
</dbReference>
<evidence type="ECO:0000313" key="5">
    <source>
        <dbReference type="Proteomes" id="UP001179280"/>
    </source>
</evidence>
<dbReference type="SUPFAM" id="SSF52218">
    <property type="entry name" value="Flavoproteins"/>
    <property type="match status" value="1"/>
</dbReference>
<protein>
    <submittedName>
        <fullName evidence="4">Multimeric flavodoxin WrbA</fullName>
    </submittedName>
</protein>
<reference evidence="4" key="1">
    <citation type="submission" date="2021-01" db="EMBL/GenBank/DDBJ databases">
        <title>Genomic Encyclopedia of Type Strains, Phase IV (KMG-IV): sequencing the most valuable type-strain genomes for metagenomic binning, comparative biology and taxonomic classification.</title>
        <authorList>
            <person name="Goeker M."/>
        </authorList>
    </citation>
    <scope>NUCLEOTIDE SEQUENCE</scope>
    <source>
        <strain evidence="4">DSM 21943</strain>
    </source>
</reference>
<dbReference type="Proteomes" id="UP001179280">
    <property type="component" value="Unassembled WGS sequence"/>
</dbReference>
<keyword evidence="5" id="KW-1185">Reference proteome</keyword>
<organism evidence="4 5">
    <name type="scientific">Shouchella xiaoxiensis</name>
    <dbReference type="NCBI Taxonomy" id="766895"/>
    <lineage>
        <taxon>Bacteria</taxon>
        <taxon>Bacillati</taxon>
        <taxon>Bacillota</taxon>
        <taxon>Bacilli</taxon>
        <taxon>Bacillales</taxon>
        <taxon>Bacillaceae</taxon>
        <taxon>Shouchella</taxon>
    </lineage>
</organism>
<dbReference type="Pfam" id="PF03358">
    <property type="entry name" value="FMN_red"/>
    <property type="match status" value="1"/>
</dbReference>
<accession>A0ABS2SP71</accession>
<evidence type="ECO:0000313" key="4">
    <source>
        <dbReference type="EMBL" id="MBM7837314.1"/>
    </source>
</evidence>
<dbReference type="RefSeq" id="WP_035417726.1">
    <property type="nucleotide sequence ID" value="NZ_JAFBCV010000001.1"/>
</dbReference>
<evidence type="ECO:0000256" key="1">
    <source>
        <dbReference type="ARBA" id="ARBA00022630"/>
    </source>
</evidence>
<dbReference type="PANTHER" id="PTHR43278">
    <property type="entry name" value="NAD(P)H-DEPENDENT FMN-CONTAINING OXIDOREDUCTASE YWQN-RELATED"/>
    <property type="match status" value="1"/>
</dbReference>
<gene>
    <name evidence="4" type="ORF">JOC54_000545</name>
</gene>
<dbReference type="EMBL" id="JAFBCV010000001">
    <property type="protein sequence ID" value="MBM7837314.1"/>
    <property type="molecule type" value="Genomic_DNA"/>
</dbReference>
<dbReference type="InterPro" id="IPR005025">
    <property type="entry name" value="FMN_Rdtase-like_dom"/>
</dbReference>
<name>A0ABS2SP71_9BACI</name>
<evidence type="ECO:0000259" key="3">
    <source>
        <dbReference type="Pfam" id="PF03358"/>
    </source>
</evidence>
<dbReference type="Gene3D" id="3.40.50.360">
    <property type="match status" value="1"/>
</dbReference>
<dbReference type="InterPro" id="IPR029039">
    <property type="entry name" value="Flavoprotein-like_sf"/>
</dbReference>
<sequence>MKIATIIGSTRRGGNTEELAQMVTADIPTTIIKLSELTLHPFTDLRHTKEGFPSALDDYDQIVQAFMENDLLIFATPLYWYGMSSLMKTMFDRLSQALRDEHYGPQLKARMPSVEAIVLVVGGDQPKLKALPLIQQFHFAFDFLQMKPLSSYIIGEANQPGEIKQDYLALQQAQALNKALKNKV</sequence>